<comment type="caution">
    <text evidence="1">The sequence shown here is derived from an EMBL/GenBank/DDBJ whole genome shotgun (WGS) entry which is preliminary data.</text>
</comment>
<dbReference type="EMBL" id="JAHWGI010001434">
    <property type="protein sequence ID" value="KAK3932074.1"/>
    <property type="molecule type" value="Genomic_DNA"/>
</dbReference>
<keyword evidence="2" id="KW-1185">Reference proteome</keyword>
<sequence>MPMDGLSVNTNCSMKGFGRWGRVWEGLWEEQIGRHSLTAAVSPPGQAQPDGGLDLSRPICVQIPYAACDDPKKSFLCQVLKTIPNILPTMQAEINRKPKRPASGPICPGPGHIGPTYGAHWAKLEKMARTVIYAT</sequence>
<dbReference type="AlphaFoldDB" id="A0AAE1LVC9"/>
<gene>
    <name evidence="1" type="ORF">KUF71_011402</name>
</gene>
<keyword evidence="1" id="KW-0808">Transferase</keyword>
<protein>
    <submittedName>
        <fullName evidence="1">Tyrosine-protein kinase FRK</fullName>
    </submittedName>
</protein>
<evidence type="ECO:0000313" key="2">
    <source>
        <dbReference type="Proteomes" id="UP001219518"/>
    </source>
</evidence>
<accession>A0AAE1LVC9</accession>
<evidence type="ECO:0000313" key="1">
    <source>
        <dbReference type="EMBL" id="KAK3932074.1"/>
    </source>
</evidence>
<organism evidence="1 2">
    <name type="scientific">Frankliniella fusca</name>
    <dbReference type="NCBI Taxonomy" id="407009"/>
    <lineage>
        <taxon>Eukaryota</taxon>
        <taxon>Metazoa</taxon>
        <taxon>Ecdysozoa</taxon>
        <taxon>Arthropoda</taxon>
        <taxon>Hexapoda</taxon>
        <taxon>Insecta</taxon>
        <taxon>Pterygota</taxon>
        <taxon>Neoptera</taxon>
        <taxon>Paraneoptera</taxon>
        <taxon>Thysanoptera</taxon>
        <taxon>Terebrantia</taxon>
        <taxon>Thripoidea</taxon>
        <taxon>Thripidae</taxon>
        <taxon>Frankliniella</taxon>
    </lineage>
</organism>
<keyword evidence="1" id="KW-0418">Kinase</keyword>
<proteinExistence type="predicted"/>
<dbReference type="Proteomes" id="UP001219518">
    <property type="component" value="Unassembled WGS sequence"/>
</dbReference>
<dbReference type="GO" id="GO:0016301">
    <property type="term" value="F:kinase activity"/>
    <property type="evidence" value="ECO:0007669"/>
    <property type="project" value="UniProtKB-KW"/>
</dbReference>
<reference evidence="1" key="1">
    <citation type="submission" date="2021-07" db="EMBL/GenBank/DDBJ databases">
        <authorList>
            <person name="Catto M.A."/>
            <person name="Jacobson A."/>
            <person name="Kennedy G."/>
            <person name="Labadie P."/>
            <person name="Hunt B.G."/>
            <person name="Srinivasan R."/>
        </authorList>
    </citation>
    <scope>NUCLEOTIDE SEQUENCE</scope>
    <source>
        <strain evidence="1">PL_HMW_Pooled</strain>
        <tissue evidence="1">Head</tissue>
    </source>
</reference>
<reference evidence="1" key="2">
    <citation type="journal article" date="2023" name="BMC Genomics">
        <title>Pest status, molecular evolution, and epigenetic factors derived from the genome assembly of Frankliniella fusca, a thysanopteran phytovirus vector.</title>
        <authorList>
            <person name="Catto M.A."/>
            <person name="Labadie P.E."/>
            <person name="Jacobson A.L."/>
            <person name="Kennedy G.G."/>
            <person name="Srinivasan R."/>
            <person name="Hunt B.G."/>
        </authorList>
    </citation>
    <scope>NUCLEOTIDE SEQUENCE</scope>
    <source>
        <strain evidence="1">PL_HMW_Pooled</strain>
    </source>
</reference>
<name>A0AAE1LVC9_9NEOP</name>